<comment type="similarity">
    <text evidence="1">Belongs to the ATG10 family.</text>
</comment>
<dbReference type="VEuPathDB" id="FungiDB:PV07_05462"/>
<dbReference type="STRING" id="569365.A0A0D2CHK4"/>
<keyword evidence="4" id="KW-0833">Ubl conjugation pathway</keyword>
<accession>A0A0D2CHK4</accession>
<dbReference type="InterPro" id="IPR007135">
    <property type="entry name" value="Atg3/Atg10"/>
</dbReference>
<dbReference type="GO" id="GO:0015031">
    <property type="term" value="P:protein transport"/>
    <property type="evidence" value="ECO:0007669"/>
    <property type="project" value="UniProtKB-KW"/>
</dbReference>
<keyword evidence="3" id="KW-0808">Transferase</keyword>
<evidence type="ECO:0000256" key="4">
    <source>
        <dbReference type="ARBA" id="ARBA00022786"/>
    </source>
</evidence>
<gene>
    <name evidence="8" type="ORF">PV07_05462</name>
</gene>
<dbReference type="GO" id="GO:0005829">
    <property type="term" value="C:cytosol"/>
    <property type="evidence" value="ECO:0007669"/>
    <property type="project" value="TreeGrafter"/>
</dbReference>
<sequence length="213" mass="23493">MKDSVQAFPAITEQEFSQACGALEQRSSDKISDTDWLRVRWTGEELLIRAKRKRTCKGEAPSDNIDAQSDERFETGIEDCVVGDSFLPKVDSLESLIVDFSITLSPIYSVPVLWFACRNGQDNKALSLEQVYEWLVPEPSLASLHEVGVMGGISMAHHPVSDRPAFFLHPCNTQGALSALKPMSLSPEEYLILWLGLIGSAVGLHVPSKLMST</sequence>
<evidence type="ECO:0000256" key="5">
    <source>
        <dbReference type="ARBA" id="ARBA00022927"/>
    </source>
</evidence>
<dbReference type="EMBL" id="KN847042">
    <property type="protein sequence ID" value="KIW29665.1"/>
    <property type="molecule type" value="Genomic_DNA"/>
</dbReference>
<dbReference type="GeneID" id="27344656"/>
<keyword evidence="9" id="KW-1185">Reference proteome</keyword>
<keyword evidence="6" id="KW-0072">Autophagy</keyword>
<keyword evidence="5" id="KW-0813">Transport</keyword>
<evidence type="ECO:0000256" key="1">
    <source>
        <dbReference type="ARBA" id="ARBA00005696"/>
    </source>
</evidence>
<proteinExistence type="inferred from homology"/>
<dbReference type="GO" id="GO:0061651">
    <property type="term" value="F:Atg12 conjugating enzyme activity"/>
    <property type="evidence" value="ECO:0007669"/>
    <property type="project" value="TreeGrafter"/>
</dbReference>
<dbReference type="PANTHER" id="PTHR14957:SF1">
    <property type="entry name" value="UBIQUITIN-LIKE-CONJUGATING ENZYME ATG10"/>
    <property type="match status" value="1"/>
</dbReference>
<dbReference type="AlphaFoldDB" id="A0A0D2CHK4"/>
<dbReference type="Pfam" id="PF03987">
    <property type="entry name" value="Autophagy_act_C"/>
    <property type="match status" value="1"/>
</dbReference>
<evidence type="ECO:0000256" key="6">
    <source>
        <dbReference type="ARBA" id="ARBA00023006"/>
    </source>
</evidence>
<evidence type="ECO:0000256" key="3">
    <source>
        <dbReference type="ARBA" id="ARBA00022679"/>
    </source>
</evidence>
<reference evidence="8 9" key="1">
    <citation type="submission" date="2015-01" db="EMBL/GenBank/DDBJ databases">
        <title>The Genome Sequence of Cladophialophora immunda CBS83496.</title>
        <authorList>
            <consortium name="The Broad Institute Genomics Platform"/>
            <person name="Cuomo C."/>
            <person name="de Hoog S."/>
            <person name="Gorbushina A."/>
            <person name="Stielow B."/>
            <person name="Teixiera M."/>
            <person name="Abouelleil A."/>
            <person name="Chapman S.B."/>
            <person name="Priest M."/>
            <person name="Young S.K."/>
            <person name="Wortman J."/>
            <person name="Nusbaum C."/>
            <person name="Birren B."/>
        </authorList>
    </citation>
    <scope>NUCLEOTIDE SEQUENCE [LARGE SCALE GENOMIC DNA]</scope>
    <source>
        <strain evidence="8 9">CBS 83496</strain>
    </source>
</reference>
<dbReference type="GO" id="GO:0000045">
    <property type="term" value="P:autophagosome assembly"/>
    <property type="evidence" value="ECO:0007669"/>
    <property type="project" value="TreeGrafter"/>
</dbReference>
<dbReference type="GO" id="GO:0000422">
    <property type="term" value="P:autophagy of mitochondrion"/>
    <property type="evidence" value="ECO:0007669"/>
    <property type="project" value="TreeGrafter"/>
</dbReference>
<dbReference type="GO" id="GO:0032446">
    <property type="term" value="P:protein modification by small protein conjugation"/>
    <property type="evidence" value="ECO:0007669"/>
    <property type="project" value="TreeGrafter"/>
</dbReference>
<dbReference type="HOGENOM" id="CLU_072332_0_2_1"/>
<organism evidence="8 9">
    <name type="scientific">Cladophialophora immunda</name>
    <dbReference type="NCBI Taxonomy" id="569365"/>
    <lineage>
        <taxon>Eukaryota</taxon>
        <taxon>Fungi</taxon>
        <taxon>Dikarya</taxon>
        <taxon>Ascomycota</taxon>
        <taxon>Pezizomycotina</taxon>
        <taxon>Eurotiomycetes</taxon>
        <taxon>Chaetothyriomycetidae</taxon>
        <taxon>Chaetothyriales</taxon>
        <taxon>Herpotrichiellaceae</taxon>
        <taxon>Cladophialophora</taxon>
    </lineage>
</organism>
<dbReference type="PANTHER" id="PTHR14957">
    <property type="entry name" value="UBIQUITIN-LIKE-CONJUGATING ENZYME ATG10"/>
    <property type="match status" value="1"/>
</dbReference>
<evidence type="ECO:0000256" key="7">
    <source>
        <dbReference type="ARBA" id="ARBA00029833"/>
    </source>
</evidence>
<evidence type="ECO:0000313" key="9">
    <source>
        <dbReference type="Proteomes" id="UP000054466"/>
    </source>
</evidence>
<name>A0A0D2CHK4_9EURO</name>
<evidence type="ECO:0000256" key="2">
    <source>
        <dbReference type="ARBA" id="ARBA00021099"/>
    </source>
</evidence>
<protein>
    <recommendedName>
        <fullName evidence="2">Ubiquitin-like-conjugating enzyme ATG10</fullName>
    </recommendedName>
    <alternativeName>
        <fullName evidence="7">Autophagy-related protein 10</fullName>
    </alternativeName>
</protein>
<keyword evidence="5" id="KW-0653">Protein transport</keyword>
<dbReference type="OrthoDB" id="4089664at2759"/>
<dbReference type="RefSeq" id="XP_016249881.1">
    <property type="nucleotide sequence ID" value="XM_016392362.1"/>
</dbReference>
<dbReference type="Gene3D" id="3.30.1460.50">
    <property type="match status" value="1"/>
</dbReference>
<evidence type="ECO:0000313" key="8">
    <source>
        <dbReference type="EMBL" id="KIW29665.1"/>
    </source>
</evidence>
<dbReference type="Proteomes" id="UP000054466">
    <property type="component" value="Unassembled WGS sequence"/>
</dbReference>